<dbReference type="EMBL" id="ML736157">
    <property type="protein sequence ID" value="KAE8383144.1"/>
    <property type="molecule type" value="Genomic_DNA"/>
</dbReference>
<evidence type="ECO:0000313" key="3">
    <source>
        <dbReference type="Proteomes" id="UP000326198"/>
    </source>
</evidence>
<reference evidence="2 3" key="1">
    <citation type="submission" date="2019-04" db="EMBL/GenBank/DDBJ databases">
        <title>Friends and foes A comparative genomics studyof 23 Aspergillus species from section Flavi.</title>
        <authorList>
            <consortium name="DOE Joint Genome Institute"/>
            <person name="Kjaerbolling I."/>
            <person name="Vesth T."/>
            <person name="Frisvad J.C."/>
            <person name="Nybo J.L."/>
            <person name="Theobald S."/>
            <person name="Kildgaard S."/>
            <person name="Isbrandt T."/>
            <person name="Kuo A."/>
            <person name="Sato A."/>
            <person name="Lyhne E.K."/>
            <person name="Kogle M.E."/>
            <person name="Wiebenga A."/>
            <person name="Kun R.S."/>
            <person name="Lubbers R.J."/>
            <person name="Makela M.R."/>
            <person name="Barry K."/>
            <person name="Chovatia M."/>
            <person name="Clum A."/>
            <person name="Daum C."/>
            <person name="Haridas S."/>
            <person name="He G."/>
            <person name="LaButti K."/>
            <person name="Lipzen A."/>
            <person name="Mondo S."/>
            <person name="Riley R."/>
            <person name="Salamov A."/>
            <person name="Simmons B.A."/>
            <person name="Magnuson J.K."/>
            <person name="Henrissat B."/>
            <person name="Mortensen U.H."/>
            <person name="Larsen T.O."/>
            <person name="Devries R.P."/>
            <person name="Grigoriev I.V."/>
            <person name="Machida M."/>
            <person name="Baker S.E."/>
            <person name="Andersen M.R."/>
        </authorList>
    </citation>
    <scope>NUCLEOTIDE SEQUENCE [LARGE SCALE GENOMIC DNA]</scope>
    <source>
        <strain evidence="2 3">IBT 29228</strain>
    </source>
</reference>
<dbReference type="AlphaFoldDB" id="A0A5N7BMU0"/>
<accession>A0A5N7BMU0</accession>
<dbReference type="SUPFAM" id="SSF69065">
    <property type="entry name" value="RNase III domain-like"/>
    <property type="match status" value="1"/>
</dbReference>
<dbReference type="OrthoDB" id="67027at2759"/>
<feature type="region of interest" description="Disordered" evidence="1">
    <location>
        <begin position="285"/>
        <end position="323"/>
    </location>
</feature>
<dbReference type="InterPro" id="IPR036389">
    <property type="entry name" value="RNase_III_sf"/>
</dbReference>
<organism evidence="2 3">
    <name type="scientific">Aspergillus bertholletiae</name>
    <dbReference type="NCBI Taxonomy" id="1226010"/>
    <lineage>
        <taxon>Eukaryota</taxon>
        <taxon>Fungi</taxon>
        <taxon>Dikarya</taxon>
        <taxon>Ascomycota</taxon>
        <taxon>Pezizomycotina</taxon>
        <taxon>Eurotiomycetes</taxon>
        <taxon>Eurotiomycetidae</taxon>
        <taxon>Eurotiales</taxon>
        <taxon>Aspergillaceae</taxon>
        <taxon>Aspergillus</taxon>
        <taxon>Aspergillus subgen. Circumdati</taxon>
    </lineage>
</organism>
<name>A0A5N7BMU0_9EURO</name>
<protein>
    <recommendedName>
        <fullName evidence="4">RNase III domain-containing protein</fullName>
    </recommendedName>
</protein>
<gene>
    <name evidence="2" type="ORF">BDV26DRAFT_287931</name>
</gene>
<proteinExistence type="predicted"/>
<evidence type="ECO:0000313" key="2">
    <source>
        <dbReference type="EMBL" id="KAE8383144.1"/>
    </source>
</evidence>
<keyword evidence="3" id="KW-1185">Reference proteome</keyword>
<dbReference type="Proteomes" id="UP000326198">
    <property type="component" value="Unassembled WGS sequence"/>
</dbReference>
<sequence length="623" mass="68423">MATPHDAKVVQERLRYKFKDENILIRALTAAGKGGNQDGSNIRGNSRLAHLGGFLIQFLLAYIGFGVDSTRGDSSNFSTRVGSASNCVKVAERADLDKCLKYDIRGGGKSALVLRKAINAIAAAIFIDSKDFDQVLEAMLNLGLFAPDDVGVDPRMLSLDHTSVCGSIHDMISICFKSGIGRTQTQNDDRTDNILRYDIGLAGPQIETQDPANLLVAVEGPTDTLAHAMSQVCQETNCVSYVDPLPSSQSQNMDRNLIDSGGLLLYESTIFEGLDLLNVPDPDTLNQDLTSASPEVPPLTKRRKVASGTTSTESTKTSHEKSTNIERQLDAYIAEEAQRCIAHGLPIPQKRSFETLINARIGRLKKNQGTILMLIQACTGGSYSVAALMELARSHNTQHSLQDCQIRHGISMQDRFGLIRRLDERIALNKLLRRYHVFHLYEECLRKNHRAAAEFIPMEPSHPHQPKKAGNPGNNAKSEVTRAMLKEIYPDLNDSMPDWNSKYNMMTRLQTLGRRFQTLINRFGNGILGLMPFGGLAEPFDLEITDTMIGDIPEKAFATFVAVIDEVEGQTLRTLSNLVSIIIDPLVYGSSGGAVLPPIQNTPLHEILQYPKGSDALLGLLSP</sequence>
<evidence type="ECO:0008006" key="4">
    <source>
        <dbReference type="Google" id="ProtNLM"/>
    </source>
</evidence>
<dbReference type="Gene3D" id="1.10.1520.10">
    <property type="entry name" value="Ribonuclease III domain"/>
    <property type="match status" value="1"/>
</dbReference>
<dbReference type="GO" id="GO:0006396">
    <property type="term" value="P:RNA processing"/>
    <property type="evidence" value="ECO:0007669"/>
    <property type="project" value="InterPro"/>
</dbReference>
<evidence type="ECO:0000256" key="1">
    <source>
        <dbReference type="SAM" id="MobiDB-lite"/>
    </source>
</evidence>
<dbReference type="GO" id="GO:0004525">
    <property type="term" value="F:ribonuclease III activity"/>
    <property type="evidence" value="ECO:0007669"/>
    <property type="project" value="InterPro"/>
</dbReference>